<dbReference type="RefSeq" id="WP_151118270.1">
    <property type="nucleotide sequence ID" value="NZ_CP042582.1"/>
</dbReference>
<evidence type="ECO:0000256" key="1">
    <source>
        <dbReference type="ARBA" id="ARBA00004651"/>
    </source>
</evidence>
<evidence type="ECO:0000259" key="9">
    <source>
        <dbReference type="PROSITE" id="PS51012"/>
    </source>
</evidence>
<dbReference type="EMBL" id="CP042582">
    <property type="protein sequence ID" value="QEX22821.1"/>
    <property type="molecule type" value="Genomic_DNA"/>
</dbReference>
<evidence type="ECO:0000256" key="4">
    <source>
        <dbReference type="ARBA" id="ARBA00022475"/>
    </source>
</evidence>
<feature type="transmembrane region" description="Helical" evidence="8">
    <location>
        <begin position="312"/>
        <end position="334"/>
    </location>
</feature>
<dbReference type="InterPro" id="IPR051449">
    <property type="entry name" value="ABC-2_transporter_component"/>
</dbReference>
<sequence>MLSRLAALIVKEFLAALRDRRARFTLIVPPIMQLLLYAYAATLEVKNVPIGILNEDWGLISEQLVNRFERASAFSEIVYFHSLDEVEAAIDDQEVTAVVHIGQDFSRLLAANEPASVQILLDARKSNTAQILNSYINAIVAQFNEERMSLDTPTSPTSIVVDRTWYNPNREYRNVMIPSLVGTLSMTTVLIVVAMSVARERELGTFEQLLVSPLQPIEIVIGKAVPGVAIGMIQAVGIVVLIRILFGIPVTGSVLLLFIGLFVFLLAIAGVGLFVSSLAGTQQQAMLGSMLFMAPAIMLSGFTAPVQNMPTWLQPLAHLNPLTHFLVIVRGVFLRDMPAHLVLDRIWPMGGIAIVTLLAATWLFRHRVS</sequence>
<dbReference type="InterPro" id="IPR047817">
    <property type="entry name" value="ABC2_TM_bact-type"/>
</dbReference>
<comment type="similarity">
    <text evidence="2 8">Belongs to the ABC-2 integral membrane protein family.</text>
</comment>
<dbReference type="KEGG" id="hadh:FRZ61_27540"/>
<keyword evidence="3 8" id="KW-0813">Transport</keyword>
<dbReference type="InterPro" id="IPR000412">
    <property type="entry name" value="ABC_2_transport"/>
</dbReference>
<evidence type="ECO:0000313" key="11">
    <source>
        <dbReference type="Proteomes" id="UP000325797"/>
    </source>
</evidence>
<keyword evidence="5 8" id="KW-0812">Transmembrane</keyword>
<dbReference type="PROSITE" id="PS51012">
    <property type="entry name" value="ABC_TM2"/>
    <property type="match status" value="1"/>
</dbReference>
<keyword evidence="4 8" id="KW-1003">Cell membrane</keyword>
<evidence type="ECO:0000256" key="5">
    <source>
        <dbReference type="ARBA" id="ARBA00022692"/>
    </source>
</evidence>
<organism evidence="10 11">
    <name type="scientific">Hypericibacter adhaerens</name>
    <dbReference type="NCBI Taxonomy" id="2602016"/>
    <lineage>
        <taxon>Bacteria</taxon>
        <taxon>Pseudomonadati</taxon>
        <taxon>Pseudomonadota</taxon>
        <taxon>Alphaproteobacteria</taxon>
        <taxon>Rhodospirillales</taxon>
        <taxon>Dongiaceae</taxon>
        <taxon>Hypericibacter</taxon>
    </lineage>
</organism>
<reference evidence="10 11" key="1">
    <citation type="submission" date="2019-08" db="EMBL/GenBank/DDBJ databases">
        <title>Hyperibacter terrae gen. nov., sp. nov. and Hyperibacter viscosus sp. nov., two new members in the family Rhodospirillaceae isolated from the rhizosphere of Hypericum perforatum.</title>
        <authorList>
            <person name="Noviana Z."/>
        </authorList>
    </citation>
    <scope>NUCLEOTIDE SEQUENCE [LARGE SCALE GENOMIC DNA]</scope>
    <source>
        <strain evidence="10 11">R5959</strain>
    </source>
</reference>
<dbReference type="Pfam" id="PF12698">
    <property type="entry name" value="ABC2_membrane_3"/>
    <property type="match status" value="1"/>
</dbReference>
<feature type="transmembrane region" description="Helical" evidence="8">
    <location>
        <begin position="252"/>
        <end position="275"/>
    </location>
</feature>
<comment type="subcellular location">
    <subcellularLocation>
        <location evidence="8">Cell inner membrane</location>
        <topology evidence="8">Multi-pass membrane protein</topology>
    </subcellularLocation>
    <subcellularLocation>
        <location evidence="1">Cell membrane</location>
        <topology evidence="1">Multi-pass membrane protein</topology>
    </subcellularLocation>
</comment>
<evidence type="ECO:0000256" key="8">
    <source>
        <dbReference type="RuleBase" id="RU361157"/>
    </source>
</evidence>
<dbReference type="GO" id="GO:0140359">
    <property type="term" value="F:ABC-type transporter activity"/>
    <property type="evidence" value="ECO:0007669"/>
    <property type="project" value="InterPro"/>
</dbReference>
<evidence type="ECO:0000256" key="2">
    <source>
        <dbReference type="ARBA" id="ARBA00007783"/>
    </source>
</evidence>
<evidence type="ECO:0000256" key="6">
    <source>
        <dbReference type="ARBA" id="ARBA00022989"/>
    </source>
</evidence>
<keyword evidence="6 8" id="KW-1133">Transmembrane helix</keyword>
<dbReference type="PANTHER" id="PTHR30294:SF44">
    <property type="entry name" value="MULTIDRUG ABC TRANSPORTER PERMEASE YBHR-RELATED"/>
    <property type="match status" value="1"/>
</dbReference>
<keyword evidence="7 8" id="KW-0472">Membrane</keyword>
<protein>
    <recommendedName>
        <fullName evidence="8">Transport permease protein</fullName>
    </recommendedName>
</protein>
<feature type="transmembrane region" description="Helical" evidence="8">
    <location>
        <begin position="287"/>
        <end position="306"/>
    </location>
</feature>
<dbReference type="InterPro" id="IPR013525">
    <property type="entry name" value="ABC2_TM"/>
</dbReference>
<accession>A0A5J6MZN3</accession>
<dbReference type="PANTHER" id="PTHR30294">
    <property type="entry name" value="MEMBRANE COMPONENT OF ABC TRANSPORTER YHHJ-RELATED"/>
    <property type="match status" value="1"/>
</dbReference>
<feature type="transmembrane region" description="Helical" evidence="8">
    <location>
        <begin position="346"/>
        <end position="364"/>
    </location>
</feature>
<keyword evidence="11" id="KW-1185">Reference proteome</keyword>
<name>A0A5J6MZN3_9PROT</name>
<dbReference type="Gene3D" id="3.40.1710.10">
    <property type="entry name" value="abc type-2 transporter like domain"/>
    <property type="match status" value="1"/>
</dbReference>
<evidence type="ECO:0000313" key="10">
    <source>
        <dbReference type="EMBL" id="QEX22821.1"/>
    </source>
</evidence>
<dbReference type="AlphaFoldDB" id="A0A5J6MZN3"/>
<gene>
    <name evidence="10" type="ORF">FRZ61_27540</name>
</gene>
<evidence type="ECO:0000256" key="7">
    <source>
        <dbReference type="ARBA" id="ARBA00023136"/>
    </source>
</evidence>
<proteinExistence type="inferred from homology"/>
<feature type="transmembrane region" description="Helical" evidence="8">
    <location>
        <begin position="219"/>
        <end position="246"/>
    </location>
</feature>
<dbReference type="GO" id="GO:0043190">
    <property type="term" value="C:ATP-binding cassette (ABC) transporter complex"/>
    <property type="evidence" value="ECO:0007669"/>
    <property type="project" value="InterPro"/>
</dbReference>
<dbReference type="Proteomes" id="UP000325797">
    <property type="component" value="Chromosome"/>
</dbReference>
<feature type="domain" description="ABC transmembrane type-2" evidence="9">
    <location>
        <begin position="129"/>
        <end position="367"/>
    </location>
</feature>
<dbReference type="OrthoDB" id="9784671at2"/>
<feature type="transmembrane region" description="Helical" evidence="8">
    <location>
        <begin position="175"/>
        <end position="198"/>
    </location>
</feature>
<dbReference type="PRINTS" id="PR00164">
    <property type="entry name" value="ABC2TRNSPORT"/>
</dbReference>
<evidence type="ECO:0000256" key="3">
    <source>
        <dbReference type="ARBA" id="ARBA00022448"/>
    </source>
</evidence>